<dbReference type="Proteomes" id="UP000280819">
    <property type="component" value="Unassembled WGS sequence"/>
</dbReference>
<protein>
    <submittedName>
        <fullName evidence="7">Polyprenyl synthetase family protein</fullName>
    </submittedName>
</protein>
<dbReference type="GO" id="GO:0008299">
    <property type="term" value="P:isoprenoid biosynthetic process"/>
    <property type="evidence" value="ECO:0007669"/>
    <property type="project" value="InterPro"/>
</dbReference>
<keyword evidence="4" id="KW-0479">Metal-binding</keyword>
<dbReference type="GO" id="GO:0046872">
    <property type="term" value="F:metal ion binding"/>
    <property type="evidence" value="ECO:0007669"/>
    <property type="project" value="UniProtKB-KW"/>
</dbReference>
<dbReference type="GO" id="GO:0004659">
    <property type="term" value="F:prenyltransferase activity"/>
    <property type="evidence" value="ECO:0007669"/>
    <property type="project" value="InterPro"/>
</dbReference>
<dbReference type="InterPro" id="IPR033749">
    <property type="entry name" value="Polyprenyl_synt_CS"/>
</dbReference>
<dbReference type="AlphaFoldDB" id="A0A3P1T2S1"/>
<comment type="caution">
    <text evidence="7">The sequence shown here is derived from an EMBL/GenBank/DDBJ whole genome shotgun (WGS) entry which is preliminary data.</text>
</comment>
<evidence type="ECO:0000256" key="5">
    <source>
        <dbReference type="ARBA" id="ARBA00022842"/>
    </source>
</evidence>
<dbReference type="OrthoDB" id="4497239at2"/>
<evidence type="ECO:0000313" key="7">
    <source>
        <dbReference type="EMBL" id="RRD03782.1"/>
    </source>
</evidence>
<dbReference type="SUPFAM" id="SSF48576">
    <property type="entry name" value="Terpenoid synthases"/>
    <property type="match status" value="1"/>
</dbReference>
<dbReference type="PANTHER" id="PTHR12001:SF69">
    <property type="entry name" value="ALL TRANS-POLYPRENYL-DIPHOSPHATE SYNTHASE PDSS1"/>
    <property type="match status" value="1"/>
</dbReference>
<gene>
    <name evidence="7" type="ORF">EII34_12345</name>
</gene>
<dbReference type="SFLD" id="SFLDS00005">
    <property type="entry name" value="Isoprenoid_Synthase_Type_I"/>
    <property type="match status" value="1"/>
</dbReference>
<reference evidence="7 8" key="1">
    <citation type="submission" date="2018-11" db="EMBL/GenBank/DDBJ databases">
        <title>Genomes From Bacteria Associated with the Canine Oral Cavity: a Test Case for Automated Genome-Based Taxonomic Assignment.</title>
        <authorList>
            <person name="Coil D.A."/>
            <person name="Jospin G."/>
            <person name="Darling A.E."/>
            <person name="Wallis C."/>
            <person name="Davis I.J."/>
            <person name="Harris S."/>
            <person name="Eisen J.A."/>
            <person name="Holcombe L.J."/>
            <person name="O'Flynn C."/>
        </authorList>
    </citation>
    <scope>NUCLEOTIDE SEQUENCE [LARGE SCALE GENOMIC DNA]</scope>
    <source>
        <strain evidence="7 8">OH887_COT-365</strain>
    </source>
</reference>
<proteinExistence type="inferred from homology"/>
<dbReference type="Gene3D" id="1.10.600.10">
    <property type="entry name" value="Farnesyl Diphosphate Synthase"/>
    <property type="match status" value="1"/>
</dbReference>
<dbReference type="PROSITE" id="PS00444">
    <property type="entry name" value="POLYPRENYL_SYNTHASE_2"/>
    <property type="match status" value="1"/>
</dbReference>
<evidence type="ECO:0000256" key="6">
    <source>
        <dbReference type="RuleBase" id="RU004466"/>
    </source>
</evidence>
<keyword evidence="5" id="KW-0460">Magnesium</keyword>
<dbReference type="PANTHER" id="PTHR12001">
    <property type="entry name" value="GERANYLGERANYL PYROPHOSPHATE SYNTHASE"/>
    <property type="match status" value="1"/>
</dbReference>
<evidence type="ECO:0000256" key="3">
    <source>
        <dbReference type="ARBA" id="ARBA00022679"/>
    </source>
</evidence>
<name>A0A3P1T2S1_9ACTN</name>
<keyword evidence="3 6" id="KW-0808">Transferase</keyword>
<dbReference type="EMBL" id="RQZG01000016">
    <property type="protein sequence ID" value="RRD03782.1"/>
    <property type="molecule type" value="Genomic_DNA"/>
</dbReference>
<accession>A0A3P1T2S1</accession>
<dbReference type="InterPro" id="IPR008949">
    <property type="entry name" value="Isoprenoid_synthase_dom_sf"/>
</dbReference>
<evidence type="ECO:0000256" key="2">
    <source>
        <dbReference type="ARBA" id="ARBA00006706"/>
    </source>
</evidence>
<comment type="cofactor">
    <cofactor evidence="1">
        <name>Mg(2+)</name>
        <dbReference type="ChEBI" id="CHEBI:18420"/>
    </cofactor>
</comment>
<evidence type="ECO:0000313" key="8">
    <source>
        <dbReference type="Proteomes" id="UP000280819"/>
    </source>
</evidence>
<dbReference type="Pfam" id="PF00348">
    <property type="entry name" value="polyprenyl_synt"/>
    <property type="match status" value="1"/>
</dbReference>
<comment type="similarity">
    <text evidence="2 6">Belongs to the FPP/GGPP synthase family.</text>
</comment>
<dbReference type="InterPro" id="IPR000092">
    <property type="entry name" value="Polyprenyl_synt"/>
</dbReference>
<evidence type="ECO:0000256" key="4">
    <source>
        <dbReference type="ARBA" id="ARBA00022723"/>
    </source>
</evidence>
<sequence length="320" mass="34237">MTGVVLAEFEALSARFEEELRRVAVADSPFVTETATHLIAAGGKRFRPMLVFLASRFGGEADEERLLKAAMVMELTHVASLYHDDVMDEAEVRRAAPSANSRWGNSIAILAGDYLFAKASILVADLGTEYVRLQAETFTRLVQGQINETRGPADGEDRLEHHVQVLADKTGSLIAASALFGAMVAGAPVDAQQALAAYGEEVGLVFQLSDDIIDITSDVTGKTPGTDLREGVPTLPTLLLAASDDPQDAELKQLLAGDLSSDEALAAAVAALRSHRVIEEARAEVRRRAELAKAHLAPLPEGEAKELLIKVCDDLVTRSA</sequence>
<dbReference type="CDD" id="cd00685">
    <property type="entry name" value="Trans_IPPS_HT"/>
    <property type="match status" value="1"/>
</dbReference>
<dbReference type="SFLD" id="SFLDG01017">
    <property type="entry name" value="Polyprenyl_Transferase_Like"/>
    <property type="match status" value="1"/>
</dbReference>
<evidence type="ECO:0000256" key="1">
    <source>
        <dbReference type="ARBA" id="ARBA00001946"/>
    </source>
</evidence>
<organism evidence="7 8">
    <name type="scientific">Arachnia propionica</name>
    <dbReference type="NCBI Taxonomy" id="1750"/>
    <lineage>
        <taxon>Bacteria</taxon>
        <taxon>Bacillati</taxon>
        <taxon>Actinomycetota</taxon>
        <taxon>Actinomycetes</taxon>
        <taxon>Propionibacteriales</taxon>
        <taxon>Propionibacteriaceae</taxon>
        <taxon>Arachnia</taxon>
    </lineage>
</organism>